<keyword evidence="1" id="KW-0547">Nucleotide-binding</keyword>
<dbReference type="InterPro" id="IPR003593">
    <property type="entry name" value="AAA+_ATPase"/>
</dbReference>
<dbReference type="EMBL" id="JALJRB010000005">
    <property type="protein sequence ID" value="MCJ8500187.1"/>
    <property type="molecule type" value="Genomic_DNA"/>
</dbReference>
<evidence type="ECO:0000259" key="3">
    <source>
        <dbReference type="PROSITE" id="PS50893"/>
    </source>
</evidence>
<evidence type="ECO:0000313" key="5">
    <source>
        <dbReference type="Proteomes" id="UP001165427"/>
    </source>
</evidence>
<keyword evidence="5" id="KW-1185">Reference proteome</keyword>
<dbReference type="InterPro" id="IPR027417">
    <property type="entry name" value="P-loop_NTPase"/>
</dbReference>
<gene>
    <name evidence="4" type="ORF">MRX98_06335</name>
</gene>
<name>A0AA41UJ47_9BACT</name>
<protein>
    <submittedName>
        <fullName evidence="4">ABC transporter ATP-binding protein</fullName>
    </submittedName>
</protein>
<dbReference type="PANTHER" id="PTHR43582:SF2">
    <property type="entry name" value="LINEARMYCIN RESISTANCE ATP-BINDING PROTEIN LNRL"/>
    <property type="match status" value="1"/>
</dbReference>
<dbReference type="Gene3D" id="3.40.50.300">
    <property type="entry name" value="P-loop containing nucleotide triphosphate hydrolases"/>
    <property type="match status" value="1"/>
</dbReference>
<accession>A0AA41UJ47</accession>
<dbReference type="InterPro" id="IPR017871">
    <property type="entry name" value="ABC_transporter-like_CS"/>
</dbReference>
<dbReference type="Proteomes" id="UP001165427">
    <property type="component" value="Unassembled WGS sequence"/>
</dbReference>
<dbReference type="SUPFAM" id="SSF52540">
    <property type="entry name" value="P-loop containing nucleoside triphosphate hydrolases"/>
    <property type="match status" value="1"/>
</dbReference>
<dbReference type="AlphaFoldDB" id="A0AA41UJ47"/>
<sequence>MNNEGDHNGTVLEVHGLTKVYPGSAAPALDGLDLTVHRGEIVGLLGPNGAGKTTAISIMSTLLRPTAGRLSICGVDGVAHPERVRRHFGVVPQELALFDRLSAAENLTYFGRMYGLRGAALKEGVREGLRLAGLTERADAPVGSFSGGMKRRANLAAGILHRPPLLFLDEPTVGVDAQSRHLIMESLARLRDAGVAMVYTTHYMEEARRLISRVAIIDRGKRLDCGSPAALIAKHAGCADLDDLFLRLTGKQLRDG</sequence>
<organism evidence="4 5">
    <name type="scientific">Desulfatitalea alkaliphila</name>
    <dbReference type="NCBI Taxonomy" id="2929485"/>
    <lineage>
        <taxon>Bacteria</taxon>
        <taxon>Pseudomonadati</taxon>
        <taxon>Thermodesulfobacteriota</taxon>
        <taxon>Desulfobacteria</taxon>
        <taxon>Desulfobacterales</taxon>
        <taxon>Desulfosarcinaceae</taxon>
        <taxon>Desulfatitalea</taxon>
    </lineage>
</organism>
<dbReference type="SMART" id="SM00382">
    <property type="entry name" value="AAA"/>
    <property type="match status" value="1"/>
</dbReference>
<dbReference type="PANTHER" id="PTHR43582">
    <property type="entry name" value="LINEARMYCIN RESISTANCE ATP-BINDING PROTEIN LNRL"/>
    <property type="match status" value="1"/>
</dbReference>
<dbReference type="PROSITE" id="PS00211">
    <property type="entry name" value="ABC_TRANSPORTER_1"/>
    <property type="match status" value="1"/>
</dbReference>
<dbReference type="InterPro" id="IPR003439">
    <property type="entry name" value="ABC_transporter-like_ATP-bd"/>
</dbReference>
<comment type="caution">
    <text evidence="4">The sequence shown here is derived from an EMBL/GenBank/DDBJ whole genome shotgun (WGS) entry which is preliminary data.</text>
</comment>
<evidence type="ECO:0000256" key="2">
    <source>
        <dbReference type="ARBA" id="ARBA00022840"/>
    </source>
</evidence>
<dbReference type="Pfam" id="PF00005">
    <property type="entry name" value="ABC_tran"/>
    <property type="match status" value="1"/>
</dbReference>
<dbReference type="GO" id="GO:0016887">
    <property type="term" value="F:ATP hydrolysis activity"/>
    <property type="evidence" value="ECO:0007669"/>
    <property type="project" value="InterPro"/>
</dbReference>
<dbReference type="GO" id="GO:0005524">
    <property type="term" value="F:ATP binding"/>
    <property type="evidence" value="ECO:0007669"/>
    <property type="project" value="UniProtKB-KW"/>
</dbReference>
<dbReference type="PROSITE" id="PS50893">
    <property type="entry name" value="ABC_TRANSPORTER_2"/>
    <property type="match status" value="1"/>
</dbReference>
<proteinExistence type="predicted"/>
<evidence type="ECO:0000256" key="1">
    <source>
        <dbReference type="ARBA" id="ARBA00022741"/>
    </source>
</evidence>
<evidence type="ECO:0000313" key="4">
    <source>
        <dbReference type="EMBL" id="MCJ8500187.1"/>
    </source>
</evidence>
<keyword evidence="2 4" id="KW-0067">ATP-binding</keyword>
<dbReference type="RefSeq" id="WP_246904031.1">
    <property type="nucleotide sequence ID" value="NZ_JALJRB010000005.1"/>
</dbReference>
<reference evidence="4" key="1">
    <citation type="submission" date="2022-04" db="EMBL/GenBank/DDBJ databases">
        <title>Desulfatitalea alkaliphila sp. nov., a novel anaerobic sulfate-reducing bacterium isolated from terrestrial mud volcano, Taman Peninsula, Russia.</title>
        <authorList>
            <person name="Khomyakova M.A."/>
            <person name="Merkel A.Y."/>
            <person name="Slobodkin A.I."/>
        </authorList>
    </citation>
    <scope>NUCLEOTIDE SEQUENCE</scope>
    <source>
        <strain evidence="4">M08but</strain>
    </source>
</reference>
<feature type="domain" description="ABC transporter" evidence="3">
    <location>
        <begin position="12"/>
        <end position="244"/>
    </location>
</feature>